<feature type="compositionally biased region" description="Low complexity" evidence="5">
    <location>
        <begin position="24"/>
        <end position="46"/>
    </location>
</feature>
<feature type="transmembrane region" description="Helical" evidence="6">
    <location>
        <begin position="323"/>
        <end position="349"/>
    </location>
</feature>
<proteinExistence type="predicted"/>
<feature type="transmembrane region" description="Helical" evidence="6">
    <location>
        <begin position="141"/>
        <end position="166"/>
    </location>
</feature>
<dbReference type="GO" id="GO:0005886">
    <property type="term" value="C:plasma membrane"/>
    <property type="evidence" value="ECO:0007669"/>
    <property type="project" value="TreeGrafter"/>
</dbReference>
<dbReference type="STRING" id="2025994.A0A2T2ZTL6"/>
<feature type="transmembrane region" description="Helical" evidence="6">
    <location>
        <begin position="226"/>
        <end position="246"/>
    </location>
</feature>
<keyword evidence="4 6" id="KW-0472">Membrane</keyword>
<feature type="region of interest" description="Disordered" evidence="5">
    <location>
        <begin position="396"/>
        <end position="446"/>
    </location>
</feature>
<organism evidence="7 8">
    <name type="scientific">Coniella lustricola</name>
    <dbReference type="NCBI Taxonomy" id="2025994"/>
    <lineage>
        <taxon>Eukaryota</taxon>
        <taxon>Fungi</taxon>
        <taxon>Dikarya</taxon>
        <taxon>Ascomycota</taxon>
        <taxon>Pezizomycotina</taxon>
        <taxon>Sordariomycetes</taxon>
        <taxon>Sordariomycetidae</taxon>
        <taxon>Diaporthales</taxon>
        <taxon>Schizoparmaceae</taxon>
        <taxon>Coniella</taxon>
    </lineage>
</organism>
<comment type="subcellular location">
    <subcellularLocation>
        <location evidence="1">Membrane</location>
        <topology evidence="1">Multi-pass membrane protein</topology>
    </subcellularLocation>
</comment>
<protein>
    <recommendedName>
        <fullName evidence="9">G protein-coupled glucose receptor regulating Gpa2-domain-containing protein</fullName>
    </recommendedName>
</protein>
<accession>A0A2T2ZTL6</accession>
<evidence type="ECO:0000256" key="3">
    <source>
        <dbReference type="ARBA" id="ARBA00022989"/>
    </source>
</evidence>
<evidence type="ECO:0000256" key="4">
    <source>
        <dbReference type="ARBA" id="ARBA00023136"/>
    </source>
</evidence>
<reference evidence="7 8" key="1">
    <citation type="journal article" date="2018" name="Mycol. Prog.">
        <title>Coniella lustricola, a new species from submerged detritus.</title>
        <authorList>
            <person name="Raudabaugh D.B."/>
            <person name="Iturriaga T."/>
            <person name="Carver A."/>
            <person name="Mondo S."/>
            <person name="Pangilinan J."/>
            <person name="Lipzen A."/>
            <person name="He G."/>
            <person name="Amirebrahimi M."/>
            <person name="Grigoriev I.V."/>
            <person name="Miller A.N."/>
        </authorList>
    </citation>
    <scope>NUCLEOTIDE SEQUENCE [LARGE SCALE GENOMIC DNA]</scope>
    <source>
        <strain evidence="7 8">B22-T-1</strain>
    </source>
</reference>
<feature type="compositionally biased region" description="Polar residues" evidence="5">
    <location>
        <begin position="427"/>
        <end position="446"/>
    </location>
</feature>
<evidence type="ECO:0000256" key="6">
    <source>
        <dbReference type="SAM" id="Phobius"/>
    </source>
</evidence>
<dbReference type="PANTHER" id="PTHR23112">
    <property type="entry name" value="G PROTEIN-COUPLED RECEPTOR 157-RELATED"/>
    <property type="match status" value="1"/>
</dbReference>
<dbReference type="OrthoDB" id="100006at2759"/>
<dbReference type="SUPFAM" id="SSF81321">
    <property type="entry name" value="Family A G protein-coupled receptor-like"/>
    <property type="match status" value="1"/>
</dbReference>
<dbReference type="PANTHER" id="PTHR23112:SF37">
    <property type="entry name" value="G PROTEIN-COUPLED RECEPTOR GPR1"/>
    <property type="match status" value="1"/>
</dbReference>
<feature type="compositionally biased region" description="Basic and acidic residues" evidence="5">
    <location>
        <begin position="415"/>
        <end position="426"/>
    </location>
</feature>
<feature type="transmembrane region" description="Helical" evidence="6">
    <location>
        <begin position="101"/>
        <end position="121"/>
    </location>
</feature>
<evidence type="ECO:0000256" key="5">
    <source>
        <dbReference type="SAM" id="MobiDB-lite"/>
    </source>
</evidence>
<keyword evidence="2 6" id="KW-0812">Transmembrane</keyword>
<evidence type="ECO:0000313" key="8">
    <source>
        <dbReference type="Proteomes" id="UP000241462"/>
    </source>
</evidence>
<feature type="transmembrane region" description="Helical" evidence="6">
    <location>
        <begin position="294"/>
        <end position="317"/>
    </location>
</feature>
<keyword evidence="8" id="KW-1185">Reference proteome</keyword>
<dbReference type="GO" id="GO:0007189">
    <property type="term" value="P:adenylate cyclase-activating G protein-coupled receptor signaling pathway"/>
    <property type="evidence" value="ECO:0007669"/>
    <property type="project" value="TreeGrafter"/>
</dbReference>
<feature type="region of interest" description="Disordered" evidence="5">
    <location>
        <begin position="1"/>
        <end position="94"/>
    </location>
</feature>
<feature type="region of interest" description="Disordered" evidence="5">
    <location>
        <begin position="259"/>
        <end position="286"/>
    </location>
</feature>
<evidence type="ECO:0008006" key="9">
    <source>
        <dbReference type="Google" id="ProtNLM"/>
    </source>
</evidence>
<sequence>MESQGRTVPETVPARTATTSPNPASEAATSETGTAAGTEASTYASSVPQPGIEPKNTLATRQRPSHHHRDHRQQSSLSAACPPPAVSSVRPRGGERPPNPLLLLIYNLLAADTFLSATYLHNSYWLKVDGIVTPSRICSSQGWFVSFGCLTTSGFLFIISVFSYLGIIRGYKATTRDVLIACACIWCASIFLASLGPMYYQEESFWGRETNWCWINATHRLWRLTVYLWGFGTMSATYALYGYMFYKLKQQNRSSRLMPWNKDPLSRSDDDDKDFDEDDRSSTRLRPSGHHPAFLIYPCIYGITGTPLMLGSVIPALENNVPFMGVCGALLGTTGLMDALLWSSILLFCKKECLAEIGLDKFAFMRTPEGRTLGNIVIVQGGSGAAGGMDDDGAFSKGHAGNRNTRGQSWHSKKDHGWWRLRDRNGSQRSFSTEQNPGQGESSGGIQMQIVTSVVVEDPTLPNPTL</sequence>
<name>A0A2T2ZTL6_9PEZI</name>
<dbReference type="InParanoid" id="A0A2T2ZTL6"/>
<dbReference type="Proteomes" id="UP000241462">
    <property type="component" value="Unassembled WGS sequence"/>
</dbReference>
<dbReference type="Pfam" id="PF00001">
    <property type="entry name" value="7tm_1"/>
    <property type="match status" value="1"/>
</dbReference>
<evidence type="ECO:0000313" key="7">
    <source>
        <dbReference type="EMBL" id="PSR76245.1"/>
    </source>
</evidence>
<feature type="transmembrane region" description="Helical" evidence="6">
    <location>
        <begin position="178"/>
        <end position="200"/>
    </location>
</feature>
<dbReference type="GO" id="GO:0004930">
    <property type="term" value="F:G protein-coupled receptor activity"/>
    <property type="evidence" value="ECO:0007669"/>
    <property type="project" value="InterPro"/>
</dbReference>
<dbReference type="EMBL" id="KZ678719">
    <property type="protein sequence ID" value="PSR76245.1"/>
    <property type="molecule type" value="Genomic_DNA"/>
</dbReference>
<dbReference type="AlphaFoldDB" id="A0A2T2ZTL6"/>
<keyword evidence="3 6" id="KW-1133">Transmembrane helix</keyword>
<evidence type="ECO:0000256" key="2">
    <source>
        <dbReference type="ARBA" id="ARBA00022692"/>
    </source>
</evidence>
<evidence type="ECO:0000256" key="1">
    <source>
        <dbReference type="ARBA" id="ARBA00004141"/>
    </source>
</evidence>
<dbReference type="Gene3D" id="1.20.1070.10">
    <property type="entry name" value="Rhodopsin 7-helix transmembrane proteins"/>
    <property type="match status" value="1"/>
</dbReference>
<dbReference type="InterPro" id="IPR000276">
    <property type="entry name" value="GPCR_Rhodpsn"/>
</dbReference>
<gene>
    <name evidence="7" type="ORF">BD289DRAFT_177401</name>
</gene>